<dbReference type="EMBL" id="BARS01057058">
    <property type="protein sequence ID" value="GAG48245.1"/>
    <property type="molecule type" value="Genomic_DNA"/>
</dbReference>
<feature type="non-terminal residue" evidence="1">
    <location>
        <position position="1"/>
    </location>
</feature>
<reference evidence="1" key="1">
    <citation type="journal article" date="2014" name="Front. Microbiol.">
        <title>High frequency of phylogenetically diverse reductive dehalogenase-homologous genes in deep subseafloor sedimentary metagenomes.</title>
        <authorList>
            <person name="Kawai M."/>
            <person name="Futagami T."/>
            <person name="Toyoda A."/>
            <person name="Takaki Y."/>
            <person name="Nishi S."/>
            <person name="Hori S."/>
            <person name="Arai W."/>
            <person name="Tsubouchi T."/>
            <person name="Morono Y."/>
            <person name="Uchiyama I."/>
            <person name="Ito T."/>
            <person name="Fujiyama A."/>
            <person name="Inagaki F."/>
            <person name="Takami H."/>
        </authorList>
    </citation>
    <scope>NUCLEOTIDE SEQUENCE</scope>
    <source>
        <strain evidence="1">Expedition CK06-06</strain>
    </source>
</reference>
<organism evidence="1">
    <name type="scientific">marine sediment metagenome</name>
    <dbReference type="NCBI Taxonomy" id="412755"/>
    <lineage>
        <taxon>unclassified sequences</taxon>
        <taxon>metagenomes</taxon>
        <taxon>ecological metagenomes</taxon>
    </lineage>
</organism>
<dbReference type="AlphaFoldDB" id="X0XY08"/>
<sequence length="38" mass="4168">GKKTMNDRMNDGTIAFPYGFTMRMPAMISTIPTKMAAA</sequence>
<proteinExistence type="predicted"/>
<name>X0XY08_9ZZZZ</name>
<gene>
    <name evidence="1" type="ORF">S01H1_83812</name>
</gene>
<accession>X0XY08</accession>
<evidence type="ECO:0000313" key="1">
    <source>
        <dbReference type="EMBL" id="GAG48245.1"/>
    </source>
</evidence>
<comment type="caution">
    <text evidence="1">The sequence shown here is derived from an EMBL/GenBank/DDBJ whole genome shotgun (WGS) entry which is preliminary data.</text>
</comment>
<protein>
    <submittedName>
        <fullName evidence="1">Uncharacterized protein</fullName>
    </submittedName>
</protein>